<dbReference type="Proteomes" id="UP000007434">
    <property type="component" value="Chromosome"/>
</dbReference>
<dbReference type="HOGENOM" id="CLU_131317_0_0_9"/>
<dbReference type="OrthoDB" id="2111207at2"/>
<dbReference type="GO" id="GO:0003824">
    <property type="term" value="F:catalytic activity"/>
    <property type="evidence" value="ECO:0007669"/>
    <property type="project" value="InterPro"/>
</dbReference>
<gene>
    <name evidence="1" type="ordered locus">Halsa_0312</name>
</gene>
<sequence length="178" mass="20501">MKIIKTIDYEKYLKEYDNTSGLYPGALAELGEKYHQKSYLSREELYELAHLNSTRSSYHVKKNPEDRVEKLTGIAYQIDDTFARLALYSSLMGIGIPTASAILTSLDPENHCVIDTRVWATLWRLGYFEKEKESFKADDYLKIIDIVRKMAAESKYNSAQVGYALFAYDVVHREGNLH</sequence>
<name>E4RPA3_HALHG</name>
<reference evidence="1 2" key="2">
    <citation type="journal article" date="2011" name="J. Bacteriol.">
        <title>Complete Genome Sequence of the Haloalkaliphilic, Hydrogen Producing Halanaerobium hydrogenoformans.</title>
        <authorList>
            <person name="Brown S.D."/>
            <person name="Begemann M.B."/>
            <person name="Mormile M.R."/>
            <person name="Wall J.D."/>
            <person name="Han C.S."/>
            <person name="Goodwin L.A."/>
            <person name="Pitluck S."/>
            <person name="Land M.L."/>
            <person name="Hauser L.J."/>
            <person name="Elias D.A."/>
        </authorList>
    </citation>
    <scope>NUCLEOTIDE SEQUENCE [LARGE SCALE GENOMIC DNA]</scope>
    <source>
        <strain evidence="2">sapolanicus</strain>
    </source>
</reference>
<dbReference type="EMBL" id="CP002304">
    <property type="protein sequence ID" value="ADQ13788.1"/>
    <property type="molecule type" value="Genomic_DNA"/>
</dbReference>
<evidence type="ECO:0000313" key="2">
    <source>
        <dbReference type="Proteomes" id="UP000007434"/>
    </source>
</evidence>
<dbReference type="GO" id="GO:0006281">
    <property type="term" value="P:DNA repair"/>
    <property type="evidence" value="ECO:0007669"/>
    <property type="project" value="InterPro"/>
</dbReference>
<dbReference type="KEGG" id="has:Halsa_0312"/>
<dbReference type="STRING" id="656519.Halsa_0312"/>
<keyword evidence="2" id="KW-1185">Reference proteome</keyword>
<organism evidence="1 2">
    <name type="scientific">Halanaerobium hydrogeniformans</name>
    <name type="common">Halanaerobium sp. (strain sapolanicus)</name>
    <dbReference type="NCBI Taxonomy" id="656519"/>
    <lineage>
        <taxon>Bacteria</taxon>
        <taxon>Bacillati</taxon>
        <taxon>Bacillota</taxon>
        <taxon>Clostridia</taxon>
        <taxon>Halanaerobiales</taxon>
        <taxon>Halanaerobiaceae</taxon>
        <taxon>Halanaerobium</taxon>
    </lineage>
</organism>
<protein>
    <submittedName>
        <fullName evidence="1">Uncharacterized protein</fullName>
    </submittedName>
</protein>
<reference evidence="1 2" key="1">
    <citation type="submission" date="2010-11" db="EMBL/GenBank/DDBJ databases">
        <title>Complete sequence of Halanaerobium sp. sapolanicus.</title>
        <authorList>
            <consortium name="US DOE Joint Genome Institute"/>
            <person name="Lucas S."/>
            <person name="Copeland A."/>
            <person name="Lapidus A."/>
            <person name="Cheng J.-F."/>
            <person name="Bruce D."/>
            <person name="Goodwin L."/>
            <person name="Pitluck S."/>
            <person name="Davenport K."/>
            <person name="Detter J.C."/>
            <person name="Han C."/>
            <person name="Tapia R."/>
            <person name="Land M."/>
            <person name="Hauser L."/>
            <person name="Jeffries C."/>
            <person name="Kyrpides N."/>
            <person name="Ivanova N."/>
            <person name="Mikhailova N."/>
            <person name="Begemann M.B."/>
            <person name="Mormile M.R."/>
            <person name="Wall J.D."/>
            <person name="Elias D.A."/>
            <person name="Woyke T."/>
        </authorList>
    </citation>
    <scope>NUCLEOTIDE SEQUENCE [LARGE SCALE GENOMIC DNA]</scope>
    <source>
        <strain evidence="2">sapolanicus</strain>
    </source>
</reference>
<dbReference type="InterPro" id="IPR011257">
    <property type="entry name" value="DNA_glycosylase"/>
</dbReference>
<evidence type="ECO:0000313" key="1">
    <source>
        <dbReference type="EMBL" id="ADQ13788.1"/>
    </source>
</evidence>
<dbReference type="RefSeq" id="WP_013404894.1">
    <property type="nucleotide sequence ID" value="NC_014654.1"/>
</dbReference>
<proteinExistence type="predicted"/>
<accession>E4RPA3</accession>
<dbReference type="SUPFAM" id="SSF48150">
    <property type="entry name" value="DNA-glycosylase"/>
    <property type="match status" value="1"/>
</dbReference>
<dbReference type="AlphaFoldDB" id="E4RPA3"/>
<dbReference type="eggNOG" id="COG1059">
    <property type="taxonomic scope" value="Bacteria"/>
</dbReference>